<evidence type="ECO:0000313" key="3">
    <source>
        <dbReference type="Proteomes" id="UP001187192"/>
    </source>
</evidence>
<keyword evidence="3" id="KW-1185">Reference proteome</keyword>
<name>A0AA88CU38_FICCA</name>
<evidence type="ECO:0000313" key="1">
    <source>
        <dbReference type="EMBL" id="GMN29889.1"/>
    </source>
</evidence>
<gene>
    <name evidence="1" type="ORF">TIFTF001_051745</name>
    <name evidence="2" type="ORF">TIFTF001_051752</name>
</gene>
<dbReference type="Proteomes" id="UP001187192">
    <property type="component" value="Unassembled WGS sequence"/>
</dbReference>
<dbReference type="EMBL" id="BTGU01009931">
    <property type="protein sequence ID" value="GMN29889.1"/>
    <property type="molecule type" value="Genomic_DNA"/>
</dbReference>
<sequence length="63" mass="6863">MESAAVVNERLRKVGRGDATKVAKEQGVTISERIVDGTRVITEAIGRQGEVWVYLFIGCGRVS</sequence>
<comment type="caution">
    <text evidence="2">The sequence shown here is derived from an EMBL/GenBank/DDBJ whole genome shotgun (WGS) entry which is preliminary data.</text>
</comment>
<protein>
    <submittedName>
        <fullName evidence="2">Uncharacterized protein</fullName>
    </submittedName>
</protein>
<accession>A0AA88CU38</accession>
<evidence type="ECO:0000313" key="2">
    <source>
        <dbReference type="EMBL" id="GMN29967.1"/>
    </source>
</evidence>
<dbReference type="EMBL" id="BTGU01009939">
    <property type="protein sequence ID" value="GMN29967.1"/>
    <property type="molecule type" value="Genomic_DNA"/>
</dbReference>
<proteinExistence type="predicted"/>
<dbReference type="AlphaFoldDB" id="A0AA88CU38"/>
<reference evidence="2" key="1">
    <citation type="submission" date="2023-07" db="EMBL/GenBank/DDBJ databases">
        <title>draft genome sequence of fig (Ficus carica).</title>
        <authorList>
            <person name="Takahashi T."/>
            <person name="Nishimura K."/>
        </authorList>
    </citation>
    <scope>NUCLEOTIDE SEQUENCE</scope>
</reference>
<organism evidence="2 3">
    <name type="scientific">Ficus carica</name>
    <name type="common">Common fig</name>
    <dbReference type="NCBI Taxonomy" id="3494"/>
    <lineage>
        <taxon>Eukaryota</taxon>
        <taxon>Viridiplantae</taxon>
        <taxon>Streptophyta</taxon>
        <taxon>Embryophyta</taxon>
        <taxon>Tracheophyta</taxon>
        <taxon>Spermatophyta</taxon>
        <taxon>Magnoliopsida</taxon>
        <taxon>eudicotyledons</taxon>
        <taxon>Gunneridae</taxon>
        <taxon>Pentapetalae</taxon>
        <taxon>rosids</taxon>
        <taxon>fabids</taxon>
        <taxon>Rosales</taxon>
        <taxon>Moraceae</taxon>
        <taxon>Ficeae</taxon>
        <taxon>Ficus</taxon>
    </lineage>
</organism>